<dbReference type="AlphaFoldDB" id="A0A5B7J2A9"/>
<accession>A0A5B7J2A9</accession>
<name>A0A5B7J2A9_PORTR</name>
<keyword evidence="3" id="KW-1185">Reference proteome</keyword>
<protein>
    <submittedName>
        <fullName evidence="2">Uncharacterized protein</fullName>
    </submittedName>
</protein>
<gene>
    <name evidence="2" type="ORF">E2C01_083658</name>
</gene>
<feature type="region of interest" description="Disordered" evidence="1">
    <location>
        <begin position="1"/>
        <end position="38"/>
    </location>
</feature>
<dbReference type="Proteomes" id="UP000324222">
    <property type="component" value="Unassembled WGS sequence"/>
</dbReference>
<evidence type="ECO:0000256" key="1">
    <source>
        <dbReference type="SAM" id="MobiDB-lite"/>
    </source>
</evidence>
<evidence type="ECO:0000313" key="3">
    <source>
        <dbReference type="Proteomes" id="UP000324222"/>
    </source>
</evidence>
<sequence>MQLPPLPPLHDSGGQCSRPLPPSPRGHTASAETNRGAGEAWVQEGKEVRLSVSCRHCPAGDDQYLSSVASEFFAYIRFKVKDPAVTSNKTACRDIYSDCKRPCHRGNV</sequence>
<comment type="caution">
    <text evidence="2">The sequence shown here is derived from an EMBL/GenBank/DDBJ whole genome shotgun (WGS) entry which is preliminary data.</text>
</comment>
<reference evidence="2 3" key="1">
    <citation type="submission" date="2019-05" db="EMBL/GenBank/DDBJ databases">
        <title>Another draft genome of Portunus trituberculatus and its Hox gene families provides insights of decapod evolution.</title>
        <authorList>
            <person name="Jeong J.-H."/>
            <person name="Song I."/>
            <person name="Kim S."/>
            <person name="Choi T."/>
            <person name="Kim D."/>
            <person name="Ryu S."/>
            <person name="Kim W."/>
        </authorList>
    </citation>
    <scope>NUCLEOTIDE SEQUENCE [LARGE SCALE GENOMIC DNA]</scope>
    <source>
        <tissue evidence="2">Muscle</tissue>
    </source>
</reference>
<evidence type="ECO:0000313" key="2">
    <source>
        <dbReference type="EMBL" id="MPC88739.1"/>
    </source>
</evidence>
<organism evidence="2 3">
    <name type="scientific">Portunus trituberculatus</name>
    <name type="common">Swimming crab</name>
    <name type="synonym">Neptunus trituberculatus</name>
    <dbReference type="NCBI Taxonomy" id="210409"/>
    <lineage>
        <taxon>Eukaryota</taxon>
        <taxon>Metazoa</taxon>
        <taxon>Ecdysozoa</taxon>
        <taxon>Arthropoda</taxon>
        <taxon>Crustacea</taxon>
        <taxon>Multicrustacea</taxon>
        <taxon>Malacostraca</taxon>
        <taxon>Eumalacostraca</taxon>
        <taxon>Eucarida</taxon>
        <taxon>Decapoda</taxon>
        <taxon>Pleocyemata</taxon>
        <taxon>Brachyura</taxon>
        <taxon>Eubrachyura</taxon>
        <taxon>Portunoidea</taxon>
        <taxon>Portunidae</taxon>
        <taxon>Portuninae</taxon>
        <taxon>Portunus</taxon>
    </lineage>
</organism>
<dbReference type="EMBL" id="VSRR010078784">
    <property type="protein sequence ID" value="MPC88739.1"/>
    <property type="molecule type" value="Genomic_DNA"/>
</dbReference>
<proteinExistence type="predicted"/>